<name>A0A1M5HP49_9ACTN</name>
<dbReference type="PANTHER" id="PTHR13789">
    <property type="entry name" value="MONOOXYGENASE"/>
    <property type="match status" value="1"/>
</dbReference>
<dbReference type="AlphaFoldDB" id="A0A1M5HP49"/>
<dbReference type="InterPro" id="IPR036188">
    <property type="entry name" value="FAD/NAD-bd_sf"/>
</dbReference>
<dbReference type="GO" id="GO:0004497">
    <property type="term" value="F:monooxygenase activity"/>
    <property type="evidence" value="ECO:0007669"/>
    <property type="project" value="UniProtKB-KW"/>
</dbReference>
<proteinExistence type="predicted"/>
<reference evidence="4 5" key="1">
    <citation type="submission" date="2016-11" db="EMBL/GenBank/DDBJ databases">
        <authorList>
            <person name="Jaros S."/>
            <person name="Januszkiewicz K."/>
            <person name="Wedrychowicz H."/>
        </authorList>
    </citation>
    <scope>NUCLEOTIDE SEQUENCE [LARGE SCALE GENOMIC DNA]</scope>
    <source>
        <strain evidence="4 5">DSM 45408</strain>
    </source>
</reference>
<dbReference type="InterPro" id="IPR050493">
    <property type="entry name" value="FAD-dep_Monooxygenase_BioMet"/>
</dbReference>
<dbReference type="PANTHER" id="PTHR13789:SF309">
    <property type="entry name" value="PUTATIVE (AFU_ORTHOLOGUE AFUA_6G14510)-RELATED"/>
    <property type="match status" value="1"/>
</dbReference>
<evidence type="ECO:0000313" key="4">
    <source>
        <dbReference type="EMBL" id="SHG17734.1"/>
    </source>
</evidence>
<evidence type="ECO:0000313" key="5">
    <source>
        <dbReference type="Proteomes" id="UP000184471"/>
    </source>
</evidence>
<dbReference type="STRING" id="1070870.SAMN05444351_1678"/>
<gene>
    <name evidence="4" type="ORF">SAMN05444351_1678</name>
</gene>
<dbReference type="Gene3D" id="3.50.50.60">
    <property type="entry name" value="FAD/NAD(P)-binding domain"/>
    <property type="match status" value="1"/>
</dbReference>
<dbReference type="InterPro" id="IPR002938">
    <property type="entry name" value="FAD-bd"/>
</dbReference>
<keyword evidence="2" id="KW-0503">Monooxygenase</keyword>
<dbReference type="Pfam" id="PF01494">
    <property type="entry name" value="FAD_binding_3"/>
    <property type="match status" value="1"/>
</dbReference>
<dbReference type="RefSeq" id="WP_073419749.1">
    <property type="nucleotide sequence ID" value="NZ_FQVX01000002.1"/>
</dbReference>
<dbReference type="Proteomes" id="UP000184471">
    <property type="component" value="Unassembled WGS sequence"/>
</dbReference>
<evidence type="ECO:0000256" key="1">
    <source>
        <dbReference type="ARBA" id="ARBA00023002"/>
    </source>
</evidence>
<dbReference type="PRINTS" id="PR00420">
    <property type="entry name" value="RNGMNOXGNASE"/>
</dbReference>
<accession>A0A1M5HP49</accession>
<protein>
    <submittedName>
        <fullName evidence="4">2-polyprenyl-6-methoxyphenol hydroxylase</fullName>
    </submittedName>
</protein>
<dbReference type="OrthoDB" id="9782160at2"/>
<evidence type="ECO:0000256" key="2">
    <source>
        <dbReference type="ARBA" id="ARBA00023033"/>
    </source>
</evidence>
<organism evidence="4 5">
    <name type="scientific">Geodermatophilus nigrescens</name>
    <dbReference type="NCBI Taxonomy" id="1070870"/>
    <lineage>
        <taxon>Bacteria</taxon>
        <taxon>Bacillati</taxon>
        <taxon>Actinomycetota</taxon>
        <taxon>Actinomycetes</taxon>
        <taxon>Geodermatophilales</taxon>
        <taxon>Geodermatophilaceae</taxon>
        <taxon>Geodermatophilus</taxon>
    </lineage>
</organism>
<keyword evidence="5" id="KW-1185">Reference proteome</keyword>
<feature type="domain" description="FAD-binding" evidence="3">
    <location>
        <begin position="2"/>
        <end position="337"/>
    </location>
</feature>
<evidence type="ECO:0000259" key="3">
    <source>
        <dbReference type="Pfam" id="PF01494"/>
    </source>
</evidence>
<dbReference type="SUPFAM" id="SSF51905">
    <property type="entry name" value="FAD/NAD(P)-binding domain"/>
    <property type="match status" value="1"/>
</dbReference>
<sequence length="371" mass="38478">MRVLVVGAGPAGCTAAVALARRGADVVLVEAEDAVRPAGPGLVLQGAPMRALDSLELLDACLERAYPHEEIDLCDAAGTVRTVLAPPPLLPGRPASVALSRAALGEVLAGAVTAAGIELRLGTTVTAVVDRPDRVDVRLSGGAVEGVDVVVGADGLHSATRGLVLPGAPSPRPTGQVIWRAPAPRPPAVTRYSMLDGGPALGRAGVVPVSADSLYVWLLEPDHGAPRPPAGREAEAFRERLRPFGGDVPRAAEGVADVDVRSLQSLLVPLPWSRGRGVLVGDAVHTATPHLAYGVGMAIEDAVVLADVLADVPSQDVPAALRRFGERRFDRCRLVVETSVQLGEWERRSPADPSLPGRLMGEALAELARPA</sequence>
<dbReference type="EMBL" id="FQVX01000002">
    <property type="protein sequence ID" value="SHG17734.1"/>
    <property type="molecule type" value="Genomic_DNA"/>
</dbReference>
<keyword evidence="1" id="KW-0560">Oxidoreductase</keyword>
<dbReference type="GO" id="GO:0071949">
    <property type="term" value="F:FAD binding"/>
    <property type="evidence" value="ECO:0007669"/>
    <property type="project" value="InterPro"/>
</dbReference>